<dbReference type="AlphaFoldDB" id="A0AAW8A5J6"/>
<protein>
    <submittedName>
        <fullName evidence="1">Uncharacterized protein</fullName>
    </submittedName>
</protein>
<evidence type="ECO:0000313" key="1">
    <source>
        <dbReference type="EMBL" id="MDP0966528.1"/>
    </source>
</evidence>
<dbReference type="RefSeq" id="WP_305201974.1">
    <property type="nucleotide sequence ID" value="NZ_JAUUIA010000003.1"/>
</dbReference>
<accession>A0AAW8A5J6</accession>
<organism evidence="1 2">
    <name type="scientific">Klebsiella pneumoniae</name>
    <dbReference type="NCBI Taxonomy" id="573"/>
    <lineage>
        <taxon>Bacteria</taxon>
        <taxon>Pseudomonadati</taxon>
        <taxon>Pseudomonadota</taxon>
        <taxon>Gammaproteobacteria</taxon>
        <taxon>Enterobacterales</taxon>
        <taxon>Enterobacteriaceae</taxon>
        <taxon>Klebsiella/Raoultella group</taxon>
        <taxon>Klebsiella</taxon>
        <taxon>Klebsiella pneumoniae complex</taxon>
    </lineage>
</organism>
<dbReference type="InterPro" id="IPR013783">
    <property type="entry name" value="Ig-like_fold"/>
</dbReference>
<comment type="caution">
    <text evidence="1">The sequence shown here is derived from an EMBL/GenBank/DDBJ whole genome shotgun (WGS) entry which is preliminary data.</text>
</comment>
<evidence type="ECO:0000313" key="2">
    <source>
        <dbReference type="Proteomes" id="UP001244490"/>
    </source>
</evidence>
<dbReference type="Gene3D" id="2.60.40.10">
    <property type="entry name" value="Immunoglobulins"/>
    <property type="match status" value="1"/>
</dbReference>
<dbReference type="EMBL" id="JAUUIA010000003">
    <property type="protein sequence ID" value="MDP0966528.1"/>
    <property type="molecule type" value="Genomic_DNA"/>
</dbReference>
<proteinExistence type="predicted"/>
<sequence>MIPPFGEQRYPLSAGARGQVTWSLIDGEGRNTSEQVSVLSG</sequence>
<dbReference type="Proteomes" id="UP001244490">
    <property type="component" value="Unassembled WGS sequence"/>
</dbReference>
<gene>
    <name evidence="1" type="ORF">Q6294_05650</name>
</gene>
<dbReference type="InterPro" id="IPR036316">
    <property type="entry name" value="Pili_assmbl_chap_C_dom_sf"/>
</dbReference>
<dbReference type="SUPFAM" id="SSF49584">
    <property type="entry name" value="Periplasmic chaperone C-domain"/>
    <property type="match status" value="1"/>
</dbReference>
<reference evidence="1" key="1">
    <citation type="submission" date="2023-07" db="EMBL/GenBank/DDBJ databases">
        <authorList>
            <person name="Peng Z."/>
        </authorList>
    </citation>
    <scope>NUCLEOTIDE SEQUENCE</scope>
    <source>
        <strain evidence="1">KP219</strain>
    </source>
</reference>
<name>A0AAW8A5J6_KLEPN</name>